<proteinExistence type="predicted"/>
<sequence length="169" mass="18211">MSEPFTGRHSDSEIFDQDNNLDMGCNAVRGSGHRDIETSGTVTDNTELSKFPQANLPLHSYVTILSNNAIQTCHNSMQQQLNKSTVPNGVVYDVGGLSTLESDANHVTMMWVNSCLGTLFVVVNGMMVIPDGVDEMVNGVESTPIASSCTEDEWYHILQAVVTAASVAS</sequence>
<dbReference type="OrthoDB" id="2683077at2759"/>
<evidence type="ECO:0000313" key="1">
    <source>
        <dbReference type="EMBL" id="KAG1807125.1"/>
    </source>
</evidence>
<protein>
    <submittedName>
        <fullName evidence="1">Uncharacterized protein</fullName>
    </submittedName>
</protein>
<accession>A0A9P7E005</accession>
<organism evidence="1 2">
    <name type="scientific">Suillus subaureus</name>
    <dbReference type="NCBI Taxonomy" id="48587"/>
    <lineage>
        <taxon>Eukaryota</taxon>
        <taxon>Fungi</taxon>
        <taxon>Dikarya</taxon>
        <taxon>Basidiomycota</taxon>
        <taxon>Agaricomycotina</taxon>
        <taxon>Agaricomycetes</taxon>
        <taxon>Agaricomycetidae</taxon>
        <taxon>Boletales</taxon>
        <taxon>Suillineae</taxon>
        <taxon>Suillaceae</taxon>
        <taxon>Suillus</taxon>
    </lineage>
</organism>
<dbReference type="RefSeq" id="XP_041187861.1">
    <property type="nucleotide sequence ID" value="XM_041333441.1"/>
</dbReference>
<evidence type="ECO:0000313" key="2">
    <source>
        <dbReference type="Proteomes" id="UP000807769"/>
    </source>
</evidence>
<comment type="caution">
    <text evidence="1">The sequence shown here is derived from an EMBL/GenBank/DDBJ whole genome shotgun (WGS) entry which is preliminary data.</text>
</comment>
<dbReference type="GeneID" id="64627458"/>
<reference evidence="1" key="1">
    <citation type="journal article" date="2020" name="New Phytol.">
        <title>Comparative genomics reveals dynamic genome evolution in host specialist ectomycorrhizal fungi.</title>
        <authorList>
            <person name="Lofgren L.A."/>
            <person name="Nguyen N.H."/>
            <person name="Vilgalys R."/>
            <person name="Ruytinx J."/>
            <person name="Liao H.L."/>
            <person name="Branco S."/>
            <person name="Kuo A."/>
            <person name="LaButti K."/>
            <person name="Lipzen A."/>
            <person name="Andreopoulos W."/>
            <person name="Pangilinan J."/>
            <person name="Riley R."/>
            <person name="Hundley H."/>
            <person name="Na H."/>
            <person name="Barry K."/>
            <person name="Grigoriev I.V."/>
            <person name="Stajich J.E."/>
            <person name="Kennedy P.G."/>
        </authorList>
    </citation>
    <scope>NUCLEOTIDE SEQUENCE</scope>
    <source>
        <strain evidence="1">MN1</strain>
    </source>
</reference>
<dbReference type="EMBL" id="JABBWG010000045">
    <property type="protein sequence ID" value="KAG1807125.1"/>
    <property type="molecule type" value="Genomic_DNA"/>
</dbReference>
<dbReference type="Proteomes" id="UP000807769">
    <property type="component" value="Unassembled WGS sequence"/>
</dbReference>
<dbReference type="AlphaFoldDB" id="A0A9P7E005"/>
<keyword evidence="2" id="KW-1185">Reference proteome</keyword>
<name>A0A9P7E005_9AGAM</name>
<gene>
    <name evidence="1" type="ORF">BJ212DRAFT_1303585</name>
</gene>